<evidence type="ECO:0000256" key="8">
    <source>
        <dbReference type="ARBA" id="ARBA00023295"/>
    </source>
</evidence>
<dbReference type="SMART" id="SM00018">
    <property type="entry name" value="PD"/>
    <property type="match status" value="2"/>
</dbReference>
<keyword evidence="12" id="KW-0812">Transmembrane</keyword>
<dbReference type="EMBL" id="CAJNOH010000331">
    <property type="protein sequence ID" value="CAF1003039.1"/>
    <property type="molecule type" value="Genomic_DNA"/>
</dbReference>
<comment type="caution">
    <text evidence="14">The sequence shown here is derived from an EMBL/GenBank/DDBJ whole genome shotgun (WGS) entry which is preliminary data.</text>
</comment>
<evidence type="ECO:0000256" key="11">
    <source>
        <dbReference type="PROSITE-ProRule" id="PRU00779"/>
    </source>
</evidence>
<dbReference type="InterPro" id="IPR013780">
    <property type="entry name" value="Glyco_hydro_b"/>
</dbReference>
<dbReference type="CDD" id="cd00111">
    <property type="entry name" value="Trefoil"/>
    <property type="match status" value="2"/>
</dbReference>
<dbReference type="Gene3D" id="3.20.20.80">
    <property type="entry name" value="Glycosidases"/>
    <property type="match status" value="2"/>
</dbReference>
<dbReference type="InterPro" id="IPR001765">
    <property type="entry name" value="Carbonic_anhydrase"/>
</dbReference>
<comment type="caution">
    <text evidence="11">Lacks conserved residue(s) required for the propagation of feature annotation.</text>
</comment>
<evidence type="ECO:0000313" key="15">
    <source>
        <dbReference type="EMBL" id="CAF1093307.1"/>
    </source>
</evidence>
<evidence type="ECO:0000256" key="2">
    <source>
        <dbReference type="ARBA" id="ARBA00006217"/>
    </source>
</evidence>
<sequence length="2131" mass="247629">MAARKGMSHILDGIMKYRRTLRPSLLEEFKKVATGPSPEGLLLTCVDSRVVASRITQAVPGQLFIVRNPGNLVPHHNCFRNHVTVGGECGALELACSINKVHVIVVIGHSDCKAMNLLYSIRNDLHLPSKGPLEDWLRVHGRGTVEQFKKLETSTGFDRKLKFAGAQHYEDDFEAYIDPHNQFIPSDKFSQINTLEQLKNFLSYPFLKERLNRNELEVHALWTDISKGEYSFIDNHYMKSKCFYIGFAQMGSIPTIIISCSIIFLVINIAVITSEKAELKQNQTSFINPRINCYPEIESPYSNYSKESCLARNCLYDDEADSSVIQCYLSPNYGYILQNSTEQTNNTFKLQLKRNQAIDNMFPEPMENVILEIQYYTNDIIRFKLYDADKKRYEVPIPLTPSPGKIDSPQYEFNYSSDSTRDNILSFFIKRRDDASILFDTSLGGLVLNNQFLQIITRLQSSHIYGFGENNHDTLKHNVDEKPSWGIFARDQGTNWDINANHYGHHPFYIVMEQTLNDMPSGRMHGVLLLNSNSMDYSFDSTPSLTIRTIGGILDFFIFLGPNPEQVIQQYTWLIGRSFFPPYWSLGFQLSRWDYSNLTHMQMTNKRNRDAGVPVDVQYADIDYMDAEKVFTIDSNNYQGIKEYFQELNSEGIKTIIILDPGMIDDQEYYEPTIDGIKEDVFIKWDNGSLVRGTVWPGPVFFPDFFTKRAQVWWERWITNFRAVNLTFDGLWIDMNEPALFETNDPVPWNWLETGNNYTLKCPENKWEDPPYRTKAIYRWDRKINRTSRLSDRTLCMSAHQGEINSKTGEAIYRHYDVHSLYGWSQTKPTLDIIQKITNKRSLVLPRSTFVGSGQWAGHWLGDNEATWHEMKRSIIGMIEFNWFGIPYNGADICGFDKTPTEEMCIRWMQVGAFYPFSRNHNIWKTPDQDPAVWSSSALSIMIKALHIRYTLLPYYYTLFYKAHTTGSTVIRPLFHEYPKDRIALDIYLQFLIGANIMIAPVTDEDARQVQVYIPSTEWYNYETGDQYLYPKQFINISAPLDTIPILLRSGSIIPTQEYANNTKYSRENPFGLIIILNKTGDAEGDLFYDDGESIDTIKTKSYYYAKFKWSSLDQQLTINIIENNYSHMSNLTLDKITIYGLQNMPSTININNKQFYPKTRSSTQIVDFTGFALSMNKNYTLTWSNTESIIIEIPKSVSTDPKHRVNCFPDPDLTSYACFARGCNYDGITNVDHPSCYVPIEKGGYNINSTAEQISDAIIQYNLTRHSVKPNLAPSKQPSVRYRYYRRLRPSNVKELVTTEANEFSMYGHDSDHLNVQISVSGTDMIRLTIRDAEKDRYEVPVPIKWRPTPVSSSDKAKIQFEMTETSFEQAGFRVRRTDTQTIIFDTSYFAHGFVYDNQFIQFITTIPSTNVYGFGENTHLSFRHILRNSSRYGIFARDQPPLGQNENLYGTHPFYMAIERDGQAFGVLILNSNAQDYKLDEFENDQSLLTYRTIGGILDIFFFAGPRPEDVIRQYQLVIGYPYMPPYWALGFQLCRYGYDTLENMKAAMKRTLDGKIPVDILYGDIDYFRQQLDFTWDPLRFKGLPEYIDWLHQQGMKFITILDPAIDSEEPKYDVFTEGQKTDIWIKWPERKNPQVNETHNRNMLGYVWPYGKTVFPDYLYPPAKDWWKTQIIKYHKKIKFDGLWIDMNEPANFDTNKLQPWNWPHAEPWNLHCPMEEALESPRYKTAIHGEYLSDKTLCMIAEQKDGQGKIYNHYDVHNLYGWSETLPTLDALRALGKKRSIVISRSTFPTSGAYSGHWLGDNTAAWPHLKYNIIGMLEFNLFGIPYVGADICGFFENRTEQMCQRWMQLGAFNPFFRNHNAIRFIDQDPGSFSSNIVDSNRRVVEIRYTLIPYLYTLFHRVHITGGTVVRSMAHEFPTDSICWSIDEQFLWGSYLLIAPVIYENHTTKDVYLPSSNERWFNYYTGEEQLKLGYINVSADYDYLPLFLRGGAILPRQQSAMNTVKSRLNPMNLIIALDKQEKAQGNLFWDDGETVNTYQTSKYNYFNFNYDKQRLIIEPWTYKYKKMDDRIKLDNITIYGLKNQPKQIQWNEQELSNIQWTFNSTLNIFQMKELALNLSQTHKFIIS</sequence>
<evidence type="ECO:0000256" key="4">
    <source>
        <dbReference type="ARBA" id="ARBA00022801"/>
    </source>
</evidence>
<dbReference type="Gene3D" id="4.10.110.10">
    <property type="entry name" value="Spasmolytic Protein, domain 1"/>
    <property type="match status" value="2"/>
</dbReference>
<dbReference type="InterPro" id="IPR000519">
    <property type="entry name" value="P_trefoil_dom"/>
</dbReference>
<dbReference type="SUPFAM" id="SSF57492">
    <property type="entry name" value="Trefoil"/>
    <property type="match status" value="2"/>
</dbReference>
<dbReference type="CDD" id="cd06602">
    <property type="entry name" value="GH31_MGAM_SI_GAA"/>
    <property type="match status" value="2"/>
</dbReference>
<keyword evidence="12" id="KW-1133">Transmembrane helix</keyword>
<feature type="transmembrane region" description="Helical" evidence="12">
    <location>
        <begin position="242"/>
        <end position="267"/>
    </location>
</feature>
<dbReference type="SUPFAM" id="SSF51011">
    <property type="entry name" value="Glycosyl hydrolase domain"/>
    <property type="match status" value="2"/>
</dbReference>
<evidence type="ECO:0000313" key="14">
    <source>
        <dbReference type="EMBL" id="CAF1003039.1"/>
    </source>
</evidence>
<dbReference type="GO" id="GO:0016020">
    <property type="term" value="C:membrane"/>
    <property type="evidence" value="ECO:0007669"/>
    <property type="project" value="UniProtKB-SubCell"/>
</dbReference>
<evidence type="ECO:0000256" key="6">
    <source>
        <dbReference type="ARBA" id="ARBA00023157"/>
    </source>
</evidence>
<dbReference type="Pfam" id="PF00484">
    <property type="entry name" value="Pro_CA"/>
    <property type="match status" value="1"/>
</dbReference>
<dbReference type="Gene3D" id="2.60.40.1180">
    <property type="entry name" value="Golgi alpha-mannosidase II"/>
    <property type="match status" value="4"/>
</dbReference>
<dbReference type="PANTHER" id="PTHR22762">
    <property type="entry name" value="ALPHA-GLUCOSIDASE"/>
    <property type="match status" value="1"/>
</dbReference>
<dbReference type="Proteomes" id="UP000663870">
    <property type="component" value="Unassembled WGS sequence"/>
</dbReference>
<keyword evidence="17" id="KW-1185">Reference proteome</keyword>
<dbReference type="GO" id="GO:0030246">
    <property type="term" value="F:carbohydrate binding"/>
    <property type="evidence" value="ECO:0007669"/>
    <property type="project" value="InterPro"/>
</dbReference>
<keyword evidence="10" id="KW-0862">Zinc</keyword>
<evidence type="ECO:0000256" key="7">
    <source>
        <dbReference type="ARBA" id="ARBA00023180"/>
    </source>
</evidence>
<dbReference type="SMART" id="SM00947">
    <property type="entry name" value="Pro_CA"/>
    <property type="match status" value="1"/>
</dbReference>
<reference evidence="14" key="1">
    <citation type="submission" date="2021-02" db="EMBL/GenBank/DDBJ databases">
        <authorList>
            <person name="Nowell W R."/>
        </authorList>
    </citation>
    <scope>NUCLEOTIDE SEQUENCE</scope>
</reference>
<dbReference type="InterPro" id="IPR011013">
    <property type="entry name" value="Gal_mutarotase_sf_dom"/>
</dbReference>
<dbReference type="GO" id="GO:0004558">
    <property type="term" value="F:alpha-1,4-glucosidase activity"/>
    <property type="evidence" value="ECO:0007669"/>
    <property type="project" value="TreeGrafter"/>
</dbReference>
<evidence type="ECO:0000256" key="1">
    <source>
        <dbReference type="ARBA" id="ARBA00004370"/>
    </source>
</evidence>
<dbReference type="GO" id="GO:0008270">
    <property type="term" value="F:zinc ion binding"/>
    <property type="evidence" value="ECO:0007669"/>
    <property type="project" value="InterPro"/>
</dbReference>
<dbReference type="Pfam" id="PF01055">
    <property type="entry name" value="Glyco_hydro_31_2nd"/>
    <property type="match status" value="2"/>
</dbReference>
<organism evidence="14 16">
    <name type="scientific">Rotaria sordida</name>
    <dbReference type="NCBI Taxonomy" id="392033"/>
    <lineage>
        <taxon>Eukaryota</taxon>
        <taxon>Metazoa</taxon>
        <taxon>Spiralia</taxon>
        <taxon>Gnathifera</taxon>
        <taxon>Rotifera</taxon>
        <taxon>Eurotatoria</taxon>
        <taxon>Bdelloidea</taxon>
        <taxon>Philodinida</taxon>
        <taxon>Philodinidae</taxon>
        <taxon>Rotaria</taxon>
    </lineage>
</organism>
<evidence type="ECO:0000313" key="17">
    <source>
        <dbReference type="Proteomes" id="UP000663870"/>
    </source>
</evidence>
<comment type="similarity">
    <text evidence="2">Belongs to the beta-class carbonic anhydrase family.</text>
</comment>
<protein>
    <recommendedName>
        <fullName evidence="9">Maltase</fullName>
    </recommendedName>
</protein>
<evidence type="ECO:0000313" key="16">
    <source>
        <dbReference type="Proteomes" id="UP000663854"/>
    </source>
</evidence>
<dbReference type="Gene3D" id="2.60.40.1760">
    <property type="entry name" value="glycosyl hydrolase (family 31)"/>
    <property type="match status" value="2"/>
</dbReference>
<comment type="subcellular location">
    <subcellularLocation>
        <location evidence="1">Membrane</location>
    </subcellularLocation>
</comment>
<dbReference type="Gene3D" id="3.40.1050.10">
    <property type="entry name" value="Carbonic anhydrase"/>
    <property type="match status" value="1"/>
</dbReference>
<evidence type="ECO:0000256" key="12">
    <source>
        <dbReference type="SAM" id="Phobius"/>
    </source>
</evidence>
<feature type="binding site" evidence="10">
    <location>
        <position position="47"/>
    </location>
    <ligand>
        <name>Zn(2+)</name>
        <dbReference type="ChEBI" id="CHEBI:29105"/>
    </ligand>
</feature>
<keyword evidence="6" id="KW-1015">Disulfide bond</keyword>
<dbReference type="InterPro" id="IPR030458">
    <property type="entry name" value="Glyco_hydro_31_AS"/>
</dbReference>
<dbReference type="InterPro" id="IPR017853">
    <property type="entry name" value="GH"/>
</dbReference>
<dbReference type="GO" id="GO:0005975">
    <property type="term" value="P:carbohydrate metabolic process"/>
    <property type="evidence" value="ECO:0007669"/>
    <property type="project" value="InterPro"/>
</dbReference>
<evidence type="ECO:0000256" key="10">
    <source>
        <dbReference type="PIRSR" id="PIRSR601765-1"/>
    </source>
</evidence>
<comment type="cofactor">
    <cofactor evidence="10">
        <name>Zn(2+)</name>
        <dbReference type="ChEBI" id="CHEBI:29105"/>
    </cofactor>
    <text evidence="10">Binds 1 zinc ion per subunit.</text>
</comment>
<proteinExistence type="inferred from homology"/>
<dbReference type="Pfam" id="PF00088">
    <property type="entry name" value="Trefoil"/>
    <property type="match status" value="1"/>
</dbReference>
<keyword evidence="8" id="KW-0326">Glycosidase</keyword>
<dbReference type="PROSITE" id="PS00129">
    <property type="entry name" value="GLYCOSYL_HYDROL_F31_1"/>
    <property type="match status" value="2"/>
</dbReference>
<keyword evidence="10" id="KW-0479">Metal-binding</keyword>
<dbReference type="SUPFAM" id="SSF74650">
    <property type="entry name" value="Galactose mutarotase-like"/>
    <property type="match status" value="2"/>
</dbReference>
<dbReference type="FunFam" id="3.20.20.80:FF:000016">
    <property type="entry name" value="Maltase-glucoamylase, intestinal"/>
    <property type="match status" value="2"/>
</dbReference>
<dbReference type="CDD" id="cd14752">
    <property type="entry name" value="GH31_N"/>
    <property type="match status" value="2"/>
</dbReference>
<dbReference type="Proteomes" id="UP000663854">
    <property type="component" value="Unassembled WGS sequence"/>
</dbReference>
<evidence type="ECO:0000256" key="9">
    <source>
        <dbReference type="ARBA" id="ARBA00041343"/>
    </source>
</evidence>
<keyword evidence="7" id="KW-0325">Glycoprotein</keyword>
<dbReference type="InterPro" id="IPR025887">
    <property type="entry name" value="Glyco_hydro_31_N_dom"/>
</dbReference>
<evidence type="ECO:0000256" key="5">
    <source>
        <dbReference type="ARBA" id="ARBA00023136"/>
    </source>
</evidence>
<evidence type="ECO:0000259" key="13">
    <source>
        <dbReference type="PROSITE" id="PS51448"/>
    </source>
</evidence>
<feature type="binding site" evidence="10">
    <location>
        <position position="109"/>
    </location>
    <ligand>
        <name>Zn(2+)</name>
        <dbReference type="ChEBI" id="CHEBI:29105"/>
    </ligand>
</feature>
<dbReference type="PROSITE" id="PS51448">
    <property type="entry name" value="P_TREFOIL_2"/>
    <property type="match status" value="1"/>
</dbReference>
<feature type="binding site" evidence="10">
    <location>
        <position position="45"/>
    </location>
    <ligand>
        <name>Zn(2+)</name>
        <dbReference type="ChEBI" id="CHEBI:29105"/>
    </ligand>
</feature>
<gene>
    <name evidence="15" type="ORF">JXQ802_LOCUS18809</name>
    <name evidence="14" type="ORF">PYM288_LOCUS14711</name>
</gene>
<name>A0A814GYA2_9BILA</name>
<feature type="binding site" evidence="10">
    <location>
        <position position="112"/>
    </location>
    <ligand>
        <name>Zn(2+)</name>
        <dbReference type="ChEBI" id="CHEBI:29105"/>
    </ligand>
</feature>
<comment type="similarity">
    <text evidence="3">Belongs to the glycosyl hydrolase 31 family.</text>
</comment>
<dbReference type="PANTHER" id="PTHR22762:SF133">
    <property type="entry name" value="P-TYPE DOMAIN-CONTAINING PROTEIN"/>
    <property type="match status" value="1"/>
</dbReference>
<dbReference type="InterPro" id="IPR048395">
    <property type="entry name" value="Glyco_hydro_31_C"/>
</dbReference>
<dbReference type="EMBL" id="CAJNOL010000501">
    <property type="protein sequence ID" value="CAF1093307.1"/>
    <property type="molecule type" value="Genomic_DNA"/>
</dbReference>
<dbReference type="InterPro" id="IPR044913">
    <property type="entry name" value="P_trefoil_dom_sf"/>
</dbReference>
<dbReference type="SUPFAM" id="SSF53056">
    <property type="entry name" value="beta-carbonic anhydrase, cab"/>
    <property type="match status" value="1"/>
</dbReference>
<dbReference type="Pfam" id="PF21365">
    <property type="entry name" value="Glyco_hydro_31_3rd"/>
    <property type="match status" value="2"/>
</dbReference>
<keyword evidence="4" id="KW-0378">Hydrolase</keyword>
<dbReference type="SUPFAM" id="SSF51445">
    <property type="entry name" value="(Trans)glycosidases"/>
    <property type="match status" value="2"/>
</dbReference>
<feature type="domain" description="P-type" evidence="13">
    <location>
        <begin position="1196"/>
        <end position="1241"/>
    </location>
</feature>
<dbReference type="GO" id="GO:0004089">
    <property type="term" value="F:carbonate dehydratase activity"/>
    <property type="evidence" value="ECO:0007669"/>
    <property type="project" value="InterPro"/>
</dbReference>
<accession>A0A814GYA2</accession>
<dbReference type="InterPro" id="IPR036874">
    <property type="entry name" value="Carbonic_anhydrase_sf"/>
</dbReference>
<evidence type="ECO:0000256" key="3">
    <source>
        <dbReference type="ARBA" id="ARBA00007806"/>
    </source>
</evidence>
<dbReference type="Pfam" id="PF13802">
    <property type="entry name" value="Gal_mutarotas_2"/>
    <property type="match status" value="1"/>
</dbReference>
<keyword evidence="5 12" id="KW-0472">Membrane</keyword>
<dbReference type="InterPro" id="IPR000322">
    <property type="entry name" value="Glyco_hydro_31_TIM"/>
</dbReference>